<proteinExistence type="predicted"/>
<sequence>MSIVCYLLGCKWNGCTCERCGYVRYKDHKWNGCKCEICEQTQNSGHKWHGCVCEICGRKRDEEHDVKDCVCVLCKQEFHSPSKGVCTSCGKLVVKYVHERVYDREMISGSQLTRYYSIADQNCHRCGSSPHLILYNAYSIGSLRKTSDQCITCGGVDYCQKCKIYVPALIDLDNFSGAWSATGRRCPYCKNRI</sequence>
<evidence type="ECO:0000313" key="1">
    <source>
        <dbReference type="EMBL" id="MDV0447323.1"/>
    </source>
</evidence>
<organism evidence="1 2">
    <name type="scientific">Methanolapillus africanus</name>
    <dbReference type="NCBI Taxonomy" id="3028297"/>
    <lineage>
        <taxon>Archaea</taxon>
        <taxon>Methanobacteriati</taxon>
        <taxon>Methanobacteriota</taxon>
        <taxon>Stenosarchaea group</taxon>
        <taxon>Methanomicrobia</taxon>
        <taxon>Methanosarcinales</taxon>
        <taxon>Methanosarcinaceae</taxon>
        <taxon>Methanolapillus</taxon>
    </lineage>
</organism>
<gene>
    <name evidence="1" type="ORF">MsAg5_12070</name>
</gene>
<name>A0AAE4SE71_9EURY</name>
<keyword evidence="2" id="KW-1185">Reference proteome</keyword>
<comment type="caution">
    <text evidence="1">The sequence shown here is derived from an EMBL/GenBank/DDBJ whole genome shotgun (WGS) entry which is preliminary data.</text>
</comment>
<protein>
    <submittedName>
        <fullName evidence="1">Uncharacterized protein</fullName>
    </submittedName>
</protein>
<dbReference type="Proteomes" id="UP001271789">
    <property type="component" value="Unassembled WGS sequence"/>
</dbReference>
<dbReference type="AlphaFoldDB" id="A0AAE4SE71"/>
<dbReference type="EMBL" id="JAWDKD010000018">
    <property type="protein sequence ID" value="MDV0447323.1"/>
    <property type="molecule type" value="Genomic_DNA"/>
</dbReference>
<evidence type="ECO:0000313" key="2">
    <source>
        <dbReference type="Proteomes" id="UP001271789"/>
    </source>
</evidence>
<reference evidence="1" key="1">
    <citation type="submission" date="2023-06" db="EMBL/GenBank/DDBJ databases">
        <title>Genome sequence of Methanosarcinaceae archaeon Ag5.</title>
        <authorList>
            <person name="Protasov E."/>
            <person name="Platt K."/>
            <person name="Poehlein A."/>
            <person name="Daniel R."/>
            <person name="Brune A."/>
        </authorList>
    </citation>
    <scope>NUCLEOTIDE SEQUENCE</scope>
    <source>
        <strain evidence="1">Ag5</strain>
    </source>
</reference>
<accession>A0AAE4SE71</accession>